<evidence type="ECO:0008006" key="4">
    <source>
        <dbReference type="Google" id="ProtNLM"/>
    </source>
</evidence>
<gene>
    <name evidence="2" type="ORF">APLA_LOCUS2324</name>
</gene>
<dbReference type="Proteomes" id="UP000494256">
    <property type="component" value="Unassembled WGS sequence"/>
</dbReference>
<dbReference type="EMBL" id="CADEBD010000226">
    <property type="protein sequence ID" value="CAB3225597.1"/>
    <property type="molecule type" value="Genomic_DNA"/>
</dbReference>
<evidence type="ECO:0000256" key="1">
    <source>
        <dbReference type="SAM" id="MobiDB-lite"/>
    </source>
</evidence>
<dbReference type="AlphaFoldDB" id="A0A8S0Z0C5"/>
<sequence length="234" mass="26384">MYHFPTHQFYNQNAYQQQCPMYVDNNKHASIPVVAQISCETVQHNLTEIQPEVNEPQATHTTTNCLKKKANANKGRVDTSNFTIEERLVAAVWVHERKNTKSSMSQIKRDFRERFDREPPAKNTLVVWERKLFSTGSVHDAPRAGRPINRLARTAEVAASVRAAPGLSVRARARALRLPRTTLRTILRADLPHAPPPALAGKQQTKAKKRKKLKPTQEVEHGVGCGQLVRSGYP</sequence>
<feature type="region of interest" description="Disordered" evidence="1">
    <location>
        <begin position="191"/>
        <end position="234"/>
    </location>
</feature>
<dbReference type="OrthoDB" id="7458733at2759"/>
<comment type="caution">
    <text evidence="2">The sequence shown here is derived from an EMBL/GenBank/DDBJ whole genome shotgun (WGS) entry which is preliminary data.</text>
</comment>
<reference evidence="2 3" key="1">
    <citation type="submission" date="2020-04" db="EMBL/GenBank/DDBJ databases">
        <authorList>
            <person name="Wallbank WR R."/>
            <person name="Pardo Diaz C."/>
            <person name="Kozak K."/>
            <person name="Martin S."/>
            <person name="Jiggins C."/>
            <person name="Moest M."/>
            <person name="Warren A I."/>
            <person name="Byers J.R.P. K."/>
            <person name="Montejo-Kovacevich G."/>
            <person name="Yen C E."/>
        </authorList>
    </citation>
    <scope>NUCLEOTIDE SEQUENCE [LARGE SCALE GENOMIC DNA]</scope>
</reference>
<evidence type="ECO:0000313" key="2">
    <source>
        <dbReference type="EMBL" id="CAB3225597.1"/>
    </source>
</evidence>
<organism evidence="2 3">
    <name type="scientific">Arctia plantaginis</name>
    <name type="common">Wood tiger moth</name>
    <name type="synonym">Phalaena plantaginis</name>
    <dbReference type="NCBI Taxonomy" id="874455"/>
    <lineage>
        <taxon>Eukaryota</taxon>
        <taxon>Metazoa</taxon>
        <taxon>Ecdysozoa</taxon>
        <taxon>Arthropoda</taxon>
        <taxon>Hexapoda</taxon>
        <taxon>Insecta</taxon>
        <taxon>Pterygota</taxon>
        <taxon>Neoptera</taxon>
        <taxon>Endopterygota</taxon>
        <taxon>Lepidoptera</taxon>
        <taxon>Glossata</taxon>
        <taxon>Ditrysia</taxon>
        <taxon>Noctuoidea</taxon>
        <taxon>Erebidae</taxon>
        <taxon>Arctiinae</taxon>
        <taxon>Arctia</taxon>
    </lineage>
</organism>
<protein>
    <recommendedName>
        <fullName evidence="4">DUF4817 domain-containing protein</fullName>
    </recommendedName>
</protein>
<evidence type="ECO:0000313" key="3">
    <source>
        <dbReference type="Proteomes" id="UP000494256"/>
    </source>
</evidence>
<name>A0A8S0Z0C5_ARCPL</name>
<proteinExistence type="predicted"/>
<feature type="compositionally biased region" description="Basic residues" evidence="1">
    <location>
        <begin position="205"/>
        <end position="214"/>
    </location>
</feature>
<accession>A0A8S0Z0C5</accession>